<keyword evidence="2" id="KW-1185">Reference proteome</keyword>
<accession>A0A2H5FM44</accession>
<reference evidence="1 2" key="1">
    <citation type="submission" date="2017-12" db="EMBL/GenBank/DDBJ databases">
        <title>Legionella sainthelensi LA01-117, whole genome sequence of a clinical isolate from New Zealand.</title>
        <authorList>
            <person name="Cree S.L."/>
            <person name="Slow S."/>
            <person name="Kennedy M.A."/>
            <person name="Murdoch D.R."/>
            <person name="Biggs P.J."/>
            <person name="Anderson T."/>
        </authorList>
    </citation>
    <scope>NUCLEOTIDE SEQUENCE [LARGE SCALE GENOMIC DNA]</scope>
    <source>
        <strain evidence="1 2">LA01-117</strain>
    </source>
</reference>
<dbReference type="EMBL" id="CP025491">
    <property type="protein sequence ID" value="AUH72621.1"/>
    <property type="molecule type" value="Genomic_DNA"/>
</dbReference>
<proteinExistence type="predicted"/>
<evidence type="ECO:0000313" key="1">
    <source>
        <dbReference type="EMBL" id="AUH72621.1"/>
    </source>
</evidence>
<sequence length="61" mass="7345">MKMFYFLIVNNKKEIDFEKENSLLINGNIIQYLQEGTLYLNNLYCLTSLIWLSPKQRIDKQ</sequence>
<protein>
    <submittedName>
        <fullName evidence="1">Uncharacterized protein</fullName>
    </submittedName>
</protein>
<dbReference type="AlphaFoldDB" id="A0A2H5FM44"/>
<name>A0A2H5FM44_9GAMM</name>
<dbReference type="Proteomes" id="UP000234343">
    <property type="component" value="Chromosome"/>
</dbReference>
<evidence type="ECO:0000313" key="2">
    <source>
        <dbReference type="Proteomes" id="UP000234343"/>
    </source>
</evidence>
<dbReference type="KEGG" id="lsh:CAB17_11575"/>
<organism evidence="1 2">
    <name type="scientific">Legionella sainthelensi</name>
    <dbReference type="NCBI Taxonomy" id="28087"/>
    <lineage>
        <taxon>Bacteria</taxon>
        <taxon>Pseudomonadati</taxon>
        <taxon>Pseudomonadota</taxon>
        <taxon>Gammaproteobacteria</taxon>
        <taxon>Legionellales</taxon>
        <taxon>Legionellaceae</taxon>
        <taxon>Legionella</taxon>
    </lineage>
</organism>
<gene>
    <name evidence="1" type="ORF">CAB17_11575</name>
</gene>